<evidence type="ECO:0000256" key="6">
    <source>
        <dbReference type="ARBA" id="ARBA00023136"/>
    </source>
</evidence>
<proteinExistence type="predicted"/>
<dbReference type="SUPFAM" id="SSF53448">
    <property type="entry name" value="Nucleotide-diphospho-sugar transferases"/>
    <property type="match status" value="1"/>
</dbReference>
<evidence type="ECO:0000256" key="4">
    <source>
        <dbReference type="ARBA" id="ARBA00022692"/>
    </source>
</evidence>
<dbReference type="InterPro" id="IPR029044">
    <property type="entry name" value="Nucleotide-diphossugar_trans"/>
</dbReference>
<evidence type="ECO:0000256" key="2">
    <source>
        <dbReference type="ARBA" id="ARBA00022676"/>
    </source>
</evidence>
<name>A0A432LNU4_9BACT</name>
<dbReference type="GO" id="GO:0016757">
    <property type="term" value="F:glycosyltransferase activity"/>
    <property type="evidence" value="ECO:0007669"/>
    <property type="project" value="UniProtKB-KW"/>
</dbReference>
<dbReference type="PANTHER" id="PTHR48090">
    <property type="entry name" value="UNDECAPRENYL-PHOSPHATE 4-DEOXY-4-FORMAMIDO-L-ARABINOSE TRANSFERASE-RELATED"/>
    <property type="match status" value="1"/>
</dbReference>
<keyword evidence="3 9" id="KW-0808">Transferase</keyword>
<comment type="caution">
    <text evidence="9">The sequence shown here is derived from an EMBL/GenBank/DDBJ whole genome shotgun (WGS) entry which is preliminary data.</text>
</comment>
<evidence type="ECO:0000313" key="9">
    <source>
        <dbReference type="EMBL" id="RUL60346.1"/>
    </source>
</evidence>
<feature type="transmembrane region" description="Helical" evidence="7">
    <location>
        <begin position="265"/>
        <end position="290"/>
    </location>
</feature>
<feature type="domain" description="Glycosyltransferase 2-like" evidence="8">
    <location>
        <begin position="5"/>
        <end position="172"/>
    </location>
</feature>
<reference evidence="9 10" key="1">
    <citation type="submission" date="2018-12" db="EMBL/GenBank/DDBJ databases">
        <title>Genome sequencing of Prevotella sp. KCOM 3155 (= JS262).</title>
        <authorList>
            <person name="Kook J.-K."/>
            <person name="Park S.-N."/>
            <person name="Lim Y.K."/>
        </authorList>
    </citation>
    <scope>NUCLEOTIDE SEQUENCE [LARGE SCALE GENOMIC DNA]</scope>
    <source>
        <strain evidence="9 10">KCOM 3155</strain>
    </source>
</reference>
<keyword evidence="4 7" id="KW-0812">Transmembrane</keyword>
<comment type="subcellular location">
    <subcellularLocation>
        <location evidence="1">Membrane</location>
        <topology evidence="1">Multi-pass membrane protein</topology>
    </subcellularLocation>
</comment>
<dbReference type="CDD" id="cd04187">
    <property type="entry name" value="DPM1_like_bac"/>
    <property type="match status" value="1"/>
</dbReference>
<protein>
    <submittedName>
        <fullName evidence="9">Glycosyltransferase</fullName>
    </submittedName>
</protein>
<evidence type="ECO:0000259" key="8">
    <source>
        <dbReference type="Pfam" id="PF00535"/>
    </source>
</evidence>
<dbReference type="PANTHER" id="PTHR48090:SF1">
    <property type="entry name" value="PROPHAGE BACTOPRENOL GLUCOSYL TRANSFERASE HOMOLOG"/>
    <property type="match status" value="1"/>
</dbReference>
<dbReference type="Pfam" id="PF00535">
    <property type="entry name" value="Glycos_transf_2"/>
    <property type="match status" value="1"/>
</dbReference>
<keyword evidence="5 7" id="KW-1133">Transmembrane helix</keyword>
<keyword evidence="6 7" id="KW-0472">Membrane</keyword>
<evidence type="ECO:0000256" key="5">
    <source>
        <dbReference type="ARBA" id="ARBA00022989"/>
    </source>
</evidence>
<evidence type="ECO:0000256" key="1">
    <source>
        <dbReference type="ARBA" id="ARBA00004141"/>
    </source>
</evidence>
<dbReference type="InterPro" id="IPR001173">
    <property type="entry name" value="Glyco_trans_2-like"/>
</dbReference>
<gene>
    <name evidence="9" type="ORF">EHV08_05920</name>
</gene>
<accession>A0A432LNU4</accession>
<evidence type="ECO:0000256" key="3">
    <source>
        <dbReference type="ARBA" id="ARBA00022679"/>
    </source>
</evidence>
<dbReference type="GO" id="GO:0005886">
    <property type="term" value="C:plasma membrane"/>
    <property type="evidence" value="ECO:0007669"/>
    <property type="project" value="TreeGrafter"/>
</dbReference>
<dbReference type="Gene3D" id="3.90.550.10">
    <property type="entry name" value="Spore Coat Polysaccharide Biosynthesis Protein SpsA, Chain A"/>
    <property type="match status" value="1"/>
</dbReference>
<evidence type="ECO:0000313" key="10">
    <source>
        <dbReference type="Proteomes" id="UP000278983"/>
    </source>
</evidence>
<keyword evidence="2" id="KW-0328">Glycosyltransferase</keyword>
<feature type="transmembrane region" description="Helical" evidence="7">
    <location>
        <begin position="233"/>
        <end position="253"/>
    </location>
</feature>
<dbReference type="AlphaFoldDB" id="A0A432LNU4"/>
<dbReference type="OrthoDB" id="9807778at2"/>
<evidence type="ECO:0000256" key="7">
    <source>
        <dbReference type="SAM" id="Phobius"/>
    </source>
</evidence>
<dbReference type="InterPro" id="IPR050256">
    <property type="entry name" value="Glycosyltransferase_2"/>
</dbReference>
<keyword evidence="10" id="KW-1185">Reference proteome</keyword>
<organism evidence="9 10">
    <name type="scientific">Prevotella koreensis</name>
    <dbReference type="NCBI Taxonomy" id="2490854"/>
    <lineage>
        <taxon>Bacteria</taxon>
        <taxon>Pseudomonadati</taxon>
        <taxon>Bacteroidota</taxon>
        <taxon>Bacteroidia</taxon>
        <taxon>Bacteroidales</taxon>
        <taxon>Prevotellaceae</taxon>
        <taxon>Prevotella</taxon>
    </lineage>
</organism>
<sequence>MSLYIVVPCYNEQEVLPETVEKLQELCTRLAEEADTKAKTLFVDDGSRDATWALISKTCDEMENVAGLKLAHNAGHQNALWAGMEAVVDKCDAIVTIDADLQDDETVIIDMAKMVAEGKDIIYGIRKERKTDTPFKRLTAQYFYQLMRMAGSDIIYNHADFRMMTRRAVRALLSMPERNMFLRGMVRTLGFNEGKVYYDRTARFAGESKYPLRKMISFAIDGITSFSIIPLRLITLSGFIFTIVAALIILYSLVEHARGNTLPGWTSLAVSIWFVGGALLIAIGVLGTYMGKIYQETKRRPRYFTDETLNL</sequence>
<dbReference type="Proteomes" id="UP000278983">
    <property type="component" value="Unassembled WGS sequence"/>
</dbReference>
<dbReference type="EMBL" id="RYYU01000001">
    <property type="protein sequence ID" value="RUL60346.1"/>
    <property type="molecule type" value="Genomic_DNA"/>
</dbReference>